<evidence type="ECO:0000313" key="3">
    <source>
        <dbReference type="Proteomes" id="UP001596972"/>
    </source>
</evidence>
<organism evidence="2 3">
    <name type="scientific">Actinomadura sediminis</name>
    <dbReference type="NCBI Taxonomy" id="1038904"/>
    <lineage>
        <taxon>Bacteria</taxon>
        <taxon>Bacillati</taxon>
        <taxon>Actinomycetota</taxon>
        <taxon>Actinomycetes</taxon>
        <taxon>Streptosporangiales</taxon>
        <taxon>Thermomonosporaceae</taxon>
        <taxon>Actinomadura</taxon>
    </lineage>
</organism>
<evidence type="ECO:0000256" key="1">
    <source>
        <dbReference type="SAM" id="MobiDB-lite"/>
    </source>
</evidence>
<name>A0ABW3ER18_9ACTN</name>
<evidence type="ECO:0000313" key="2">
    <source>
        <dbReference type="EMBL" id="MFD0902226.1"/>
    </source>
</evidence>
<protein>
    <recommendedName>
        <fullName evidence="4">Aminoglycoside phosphotransferase family protein</fullName>
    </recommendedName>
</protein>
<feature type="compositionally biased region" description="Basic residues" evidence="1">
    <location>
        <begin position="107"/>
        <end position="117"/>
    </location>
</feature>
<reference evidence="3" key="1">
    <citation type="journal article" date="2019" name="Int. J. Syst. Evol. Microbiol.">
        <title>The Global Catalogue of Microorganisms (GCM) 10K type strain sequencing project: providing services to taxonomists for standard genome sequencing and annotation.</title>
        <authorList>
            <consortium name="The Broad Institute Genomics Platform"/>
            <consortium name="The Broad Institute Genome Sequencing Center for Infectious Disease"/>
            <person name="Wu L."/>
            <person name="Ma J."/>
        </authorList>
    </citation>
    <scope>NUCLEOTIDE SEQUENCE [LARGE SCALE GENOMIC DNA]</scope>
    <source>
        <strain evidence="3">JCM 31202</strain>
    </source>
</reference>
<dbReference type="Proteomes" id="UP001596972">
    <property type="component" value="Unassembled WGS sequence"/>
</dbReference>
<feature type="region of interest" description="Disordered" evidence="1">
    <location>
        <begin position="77"/>
        <end position="117"/>
    </location>
</feature>
<gene>
    <name evidence="2" type="ORF">ACFQ11_17645</name>
</gene>
<sequence length="117" mass="12770">MTAPASAEVDPARVAADLRHWFPGTLAWRGHATGTWWAMTRDRAGECHLVEAATPAGLVRRLDRLAVPRARLTARTDAGPDVTVMDLPPVPPVTAPAARDSGERQHRAPRRGRLRAR</sequence>
<accession>A0ABW3ER18</accession>
<proteinExistence type="predicted"/>
<keyword evidence="3" id="KW-1185">Reference proteome</keyword>
<evidence type="ECO:0008006" key="4">
    <source>
        <dbReference type="Google" id="ProtNLM"/>
    </source>
</evidence>
<dbReference type="EMBL" id="JBHTJA010000032">
    <property type="protein sequence ID" value="MFD0902226.1"/>
    <property type="molecule type" value="Genomic_DNA"/>
</dbReference>
<dbReference type="RefSeq" id="WP_378299812.1">
    <property type="nucleotide sequence ID" value="NZ_JBHTJA010000032.1"/>
</dbReference>
<comment type="caution">
    <text evidence="2">The sequence shown here is derived from an EMBL/GenBank/DDBJ whole genome shotgun (WGS) entry which is preliminary data.</text>
</comment>